<dbReference type="OrthoDB" id="5356850at2"/>
<evidence type="ECO:0000313" key="1">
    <source>
        <dbReference type="EMBL" id="PZT47906.1"/>
    </source>
</evidence>
<gene>
    <name evidence="1" type="ORF">B6S12_06600</name>
</gene>
<dbReference type="AlphaFoldDB" id="A0A2W6NKH0"/>
<protein>
    <recommendedName>
        <fullName evidence="3">IraD/Gp25-like domain-containing protein</fullName>
    </recommendedName>
</protein>
<dbReference type="RefSeq" id="WP_111230019.1">
    <property type="nucleotide sequence ID" value="NZ_NBIU01000018.1"/>
</dbReference>
<organism evidence="1 2">
    <name type="scientific">Helicobacter valdiviensis</name>
    <dbReference type="NCBI Taxonomy" id="1458358"/>
    <lineage>
        <taxon>Bacteria</taxon>
        <taxon>Pseudomonadati</taxon>
        <taxon>Campylobacterota</taxon>
        <taxon>Epsilonproteobacteria</taxon>
        <taxon>Campylobacterales</taxon>
        <taxon>Helicobacteraceae</taxon>
        <taxon>Helicobacter</taxon>
    </lineage>
</organism>
<comment type="caution">
    <text evidence="1">The sequence shown here is derived from an EMBL/GenBank/DDBJ whole genome shotgun (WGS) entry which is preliminary data.</text>
</comment>
<name>A0A2W6NKH0_9HELI</name>
<sequence length="130" mass="15197">MSLLDKVIFSLDNQYQSVPYYENIYKDIKDNICLLLNAKLDDCLTLKDINISSLAELNLNSSDLCNTMAKEIASIIEKYEPRIQIASISFDNTLSPWHLNFMLQCFLHNDKFQEFNLEIIFKSNRYCEVI</sequence>
<evidence type="ECO:0000313" key="2">
    <source>
        <dbReference type="Proteomes" id="UP000249746"/>
    </source>
</evidence>
<accession>A0A2W6NKH0</accession>
<reference evidence="1 2" key="1">
    <citation type="submission" date="2017-03" db="EMBL/GenBank/DDBJ databases">
        <title>Genomic and clinical evidence uncovers the enterohepatic species Helicobacter valdiviensis as a potential human intestinal pathogen.</title>
        <authorList>
            <person name="Fresia P."/>
            <person name="Jara R."/>
            <person name="Sierra R."/>
            <person name="Ferres I."/>
            <person name="Greif G."/>
            <person name="Iraola G."/>
            <person name="Collado L."/>
        </authorList>
    </citation>
    <scope>NUCLEOTIDE SEQUENCE [LARGE SCALE GENOMIC DNA]</scope>
    <source>
        <strain evidence="1 2">WBE14</strain>
    </source>
</reference>
<proteinExistence type="predicted"/>
<dbReference type="Proteomes" id="UP000249746">
    <property type="component" value="Unassembled WGS sequence"/>
</dbReference>
<keyword evidence="2" id="KW-1185">Reference proteome</keyword>
<dbReference type="EMBL" id="NBIU01000018">
    <property type="protein sequence ID" value="PZT47906.1"/>
    <property type="molecule type" value="Genomic_DNA"/>
</dbReference>
<evidence type="ECO:0008006" key="3">
    <source>
        <dbReference type="Google" id="ProtNLM"/>
    </source>
</evidence>
<dbReference type="SUPFAM" id="SSF160719">
    <property type="entry name" value="gpW/gp25-like"/>
    <property type="match status" value="1"/>
</dbReference>